<feature type="region of interest" description="Disordered" evidence="1">
    <location>
        <begin position="81"/>
        <end position="104"/>
    </location>
</feature>
<sequence>MFRIEGTQRHAAIGLIGATYITRGDGLGGRERGEEGQSGRDRVTQCSICFNVRNDRRGLIDSSSAFFTSCPRFLSTQTVTGERSAKRKAVKHPGETKAKNKRDHRLDTQRKIFFALRSTAVGRALHDRELTSARPLY</sequence>
<dbReference type="EMBL" id="JAINUG010000157">
    <property type="protein sequence ID" value="KAJ8391455.1"/>
    <property type="molecule type" value="Genomic_DNA"/>
</dbReference>
<dbReference type="AlphaFoldDB" id="A0AAD7WCF7"/>
<protein>
    <submittedName>
        <fullName evidence="2">Uncharacterized protein</fullName>
    </submittedName>
</protein>
<proteinExistence type="predicted"/>
<organism evidence="2 3">
    <name type="scientific">Aldrovandia affinis</name>
    <dbReference type="NCBI Taxonomy" id="143900"/>
    <lineage>
        <taxon>Eukaryota</taxon>
        <taxon>Metazoa</taxon>
        <taxon>Chordata</taxon>
        <taxon>Craniata</taxon>
        <taxon>Vertebrata</taxon>
        <taxon>Euteleostomi</taxon>
        <taxon>Actinopterygii</taxon>
        <taxon>Neopterygii</taxon>
        <taxon>Teleostei</taxon>
        <taxon>Notacanthiformes</taxon>
        <taxon>Halosauridae</taxon>
        <taxon>Aldrovandia</taxon>
    </lineage>
</organism>
<reference evidence="2" key="1">
    <citation type="journal article" date="2023" name="Science">
        <title>Genome structures resolve the early diversification of teleost fishes.</title>
        <authorList>
            <person name="Parey E."/>
            <person name="Louis A."/>
            <person name="Montfort J."/>
            <person name="Bouchez O."/>
            <person name="Roques C."/>
            <person name="Iampietro C."/>
            <person name="Lluch J."/>
            <person name="Castinel A."/>
            <person name="Donnadieu C."/>
            <person name="Desvignes T."/>
            <person name="Floi Bucao C."/>
            <person name="Jouanno E."/>
            <person name="Wen M."/>
            <person name="Mejri S."/>
            <person name="Dirks R."/>
            <person name="Jansen H."/>
            <person name="Henkel C."/>
            <person name="Chen W.J."/>
            <person name="Zahm M."/>
            <person name="Cabau C."/>
            <person name="Klopp C."/>
            <person name="Thompson A.W."/>
            <person name="Robinson-Rechavi M."/>
            <person name="Braasch I."/>
            <person name="Lecointre G."/>
            <person name="Bobe J."/>
            <person name="Postlethwait J.H."/>
            <person name="Berthelot C."/>
            <person name="Roest Crollius H."/>
            <person name="Guiguen Y."/>
        </authorList>
    </citation>
    <scope>NUCLEOTIDE SEQUENCE</scope>
    <source>
        <strain evidence="2">NC1722</strain>
    </source>
</reference>
<name>A0AAD7WCF7_9TELE</name>
<dbReference type="Proteomes" id="UP001221898">
    <property type="component" value="Unassembled WGS sequence"/>
</dbReference>
<keyword evidence="3" id="KW-1185">Reference proteome</keyword>
<gene>
    <name evidence="2" type="ORF">AAFF_G00089290</name>
</gene>
<evidence type="ECO:0000256" key="1">
    <source>
        <dbReference type="SAM" id="MobiDB-lite"/>
    </source>
</evidence>
<evidence type="ECO:0000313" key="2">
    <source>
        <dbReference type="EMBL" id="KAJ8391455.1"/>
    </source>
</evidence>
<feature type="compositionally biased region" description="Basic and acidic residues" evidence="1">
    <location>
        <begin position="92"/>
        <end position="104"/>
    </location>
</feature>
<evidence type="ECO:0000313" key="3">
    <source>
        <dbReference type="Proteomes" id="UP001221898"/>
    </source>
</evidence>
<accession>A0AAD7WCF7</accession>
<comment type="caution">
    <text evidence="2">The sequence shown here is derived from an EMBL/GenBank/DDBJ whole genome shotgun (WGS) entry which is preliminary data.</text>
</comment>